<organism evidence="8 9">
    <name type="scientific">Tanacetum coccineum</name>
    <dbReference type="NCBI Taxonomy" id="301880"/>
    <lineage>
        <taxon>Eukaryota</taxon>
        <taxon>Viridiplantae</taxon>
        <taxon>Streptophyta</taxon>
        <taxon>Embryophyta</taxon>
        <taxon>Tracheophyta</taxon>
        <taxon>Spermatophyta</taxon>
        <taxon>Magnoliopsida</taxon>
        <taxon>eudicotyledons</taxon>
        <taxon>Gunneridae</taxon>
        <taxon>Pentapetalae</taxon>
        <taxon>asterids</taxon>
        <taxon>campanulids</taxon>
        <taxon>Asterales</taxon>
        <taxon>Asteraceae</taxon>
        <taxon>Asteroideae</taxon>
        <taxon>Anthemideae</taxon>
        <taxon>Anthemidinae</taxon>
        <taxon>Tanacetum</taxon>
    </lineage>
</organism>
<feature type="domain" description="Reverse transcriptase RNase H-like" evidence="7">
    <location>
        <begin position="125"/>
        <end position="222"/>
    </location>
</feature>
<gene>
    <name evidence="8" type="ORF">Tco_0859323</name>
</gene>
<evidence type="ECO:0000256" key="5">
    <source>
        <dbReference type="ARBA" id="ARBA00022801"/>
    </source>
</evidence>
<dbReference type="Pfam" id="PF17917">
    <property type="entry name" value="RT_RNaseH"/>
    <property type="match status" value="1"/>
</dbReference>
<evidence type="ECO:0000256" key="3">
    <source>
        <dbReference type="ARBA" id="ARBA00022722"/>
    </source>
</evidence>
<evidence type="ECO:0000256" key="4">
    <source>
        <dbReference type="ARBA" id="ARBA00022759"/>
    </source>
</evidence>
<keyword evidence="4" id="KW-0255">Endonuclease</keyword>
<dbReference type="InterPro" id="IPR043502">
    <property type="entry name" value="DNA/RNA_pol_sf"/>
</dbReference>
<keyword evidence="9" id="KW-1185">Reference proteome</keyword>
<dbReference type="CDD" id="cd09274">
    <property type="entry name" value="RNase_HI_RT_Ty3"/>
    <property type="match status" value="1"/>
</dbReference>
<keyword evidence="1" id="KW-0808">Transferase</keyword>
<evidence type="ECO:0000256" key="2">
    <source>
        <dbReference type="ARBA" id="ARBA00022695"/>
    </source>
</evidence>
<name>A0ABQ5BCE0_9ASTR</name>
<reference evidence="8" key="1">
    <citation type="journal article" date="2022" name="Int. J. Mol. Sci.">
        <title>Draft Genome of Tanacetum Coccineum: Genomic Comparison of Closely Related Tanacetum-Family Plants.</title>
        <authorList>
            <person name="Yamashiro T."/>
            <person name="Shiraishi A."/>
            <person name="Nakayama K."/>
            <person name="Satake H."/>
        </authorList>
    </citation>
    <scope>NUCLEOTIDE SEQUENCE</scope>
</reference>
<keyword evidence="5" id="KW-0378">Hydrolase</keyword>
<dbReference type="Gene3D" id="3.10.20.370">
    <property type="match status" value="1"/>
</dbReference>
<proteinExistence type="predicted"/>
<dbReference type="Proteomes" id="UP001151760">
    <property type="component" value="Unassembled WGS sequence"/>
</dbReference>
<sequence length="266" mass="30266">MMMRIRRRIPAKERNQMNIISCTKAQEYLSKGCDVFLAHILRRKPKDKSERCDLGRVGSSRTLSGCAAPVARAQLSVVGLRYVIRKLAQPIPGTTTGTGEKEEAAFQLIKQKLCSAPILALPKGSENFIVYCDASHKGLGAVLMQNEKVIAYASRQLKIHEKNYTTHDLELGAVVFALKLWRHYLYGTRCTVFTDHKSLQHILDQKELNMRQRRWLELLSDYDCDIRYHPGKANVVADALSRKERSKPLRVRALVHTMSLNLSYKS</sequence>
<dbReference type="InterPro" id="IPR041373">
    <property type="entry name" value="RT_RNaseH"/>
</dbReference>
<evidence type="ECO:0000313" key="8">
    <source>
        <dbReference type="EMBL" id="GJT12281.1"/>
    </source>
</evidence>
<dbReference type="PANTHER" id="PTHR34072:SF52">
    <property type="entry name" value="RIBONUCLEASE H"/>
    <property type="match status" value="1"/>
</dbReference>
<reference evidence="8" key="2">
    <citation type="submission" date="2022-01" db="EMBL/GenBank/DDBJ databases">
        <authorList>
            <person name="Yamashiro T."/>
            <person name="Shiraishi A."/>
            <person name="Satake H."/>
            <person name="Nakayama K."/>
        </authorList>
    </citation>
    <scope>NUCLEOTIDE SEQUENCE</scope>
</reference>
<dbReference type="EMBL" id="BQNB010013135">
    <property type="protein sequence ID" value="GJT12281.1"/>
    <property type="molecule type" value="Genomic_DNA"/>
</dbReference>
<evidence type="ECO:0000256" key="6">
    <source>
        <dbReference type="ARBA" id="ARBA00022918"/>
    </source>
</evidence>
<dbReference type="GO" id="GO:0003964">
    <property type="term" value="F:RNA-directed DNA polymerase activity"/>
    <property type="evidence" value="ECO:0007669"/>
    <property type="project" value="UniProtKB-KW"/>
</dbReference>
<evidence type="ECO:0000256" key="1">
    <source>
        <dbReference type="ARBA" id="ARBA00022679"/>
    </source>
</evidence>
<protein>
    <submittedName>
        <fullName evidence="8">Reverse transcriptase domain-containing protein</fullName>
    </submittedName>
</protein>
<comment type="caution">
    <text evidence="8">The sequence shown here is derived from an EMBL/GenBank/DDBJ whole genome shotgun (WGS) entry which is preliminary data.</text>
</comment>
<keyword evidence="6 8" id="KW-0695">RNA-directed DNA polymerase</keyword>
<dbReference type="SUPFAM" id="SSF56672">
    <property type="entry name" value="DNA/RNA polymerases"/>
    <property type="match status" value="1"/>
</dbReference>
<evidence type="ECO:0000259" key="7">
    <source>
        <dbReference type="Pfam" id="PF17917"/>
    </source>
</evidence>
<keyword evidence="3" id="KW-0540">Nuclease</keyword>
<accession>A0ABQ5BCE0</accession>
<evidence type="ECO:0000313" key="9">
    <source>
        <dbReference type="Proteomes" id="UP001151760"/>
    </source>
</evidence>
<keyword evidence="2" id="KW-0548">Nucleotidyltransferase</keyword>
<dbReference type="PANTHER" id="PTHR34072">
    <property type="entry name" value="ENZYMATIC POLYPROTEIN-RELATED"/>
    <property type="match status" value="1"/>
</dbReference>